<evidence type="ECO:0000313" key="3">
    <source>
        <dbReference type="Proteomes" id="UP000007755"/>
    </source>
</evidence>
<dbReference type="Proteomes" id="UP000007755">
    <property type="component" value="Unassembled WGS sequence"/>
</dbReference>
<evidence type="ECO:0000313" key="2">
    <source>
        <dbReference type="EMBL" id="EGI58787.1"/>
    </source>
</evidence>
<accession>F4X463</accession>
<sequence>MEEHEDQEEETQNREEEEIQRETLPTGIPSSSVLRAVRKLSLRRHGRVLKKRILSRSHNVEVDESQEESLAEKEEEEILVENPTKKDVPEEKEEEEEERKATFRGLCPLSQDDYLGFSLNSADLTHDLAELSFHLARDFTHENIWRLISSVTQSVDSLNTAQNFNVCVFNVTVSRGRGHAANKLTREDVRKRSI</sequence>
<organism evidence="3">
    <name type="scientific">Acromyrmex echinatior</name>
    <name type="common">Panamanian leafcutter ant</name>
    <name type="synonym">Acromyrmex octospinosus echinatior</name>
    <dbReference type="NCBI Taxonomy" id="103372"/>
    <lineage>
        <taxon>Eukaryota</taxon>
        <taxon>Metazoa</taxon>
        <taxon>Ecdysozoa</taxon>
        <taxon>Arthropoda</taxon>
        <taxon>Hexapoda</taxon>
        <taxon>Insecta</taxon>
        <taxon>Pterygota</taxon>
        <taxon>Neoptera</taxon>
        <taxon>Endopterygota</taxon>
        <taxon>Hymenoptera</taxon>
        <taxon>Apocrita</taxon>
        <taxon>Aculeata</taxon>
        <taxon>Formicoidea</taxon>
        <taxon>Formicidae</taxon>
        <taxon>Myrmicinae</taxon>
        <taxon>Acromyrmex</taxon>
    </lineage>
</organism>
<reference evidence="2" key="1">
    <citation type="submission" date="2011-02" db="EMBL/GenBank/DDBJ databases">
        <title>The genome of the leaf-cutting ant Acromyrmex echinatior suggests key adaptations to social evolution and fungus farming.</title>
        <authorList>
            <person name="Nygaard S."/>
            <person name="Zhang G."/>
        </authorList>
    </citation>
    <scope>NUCLEOTIDE SEQUENCE</scope>
</reference>
<evidence type="ECO:0000256" key="1">
    <source>
        <dbReference type="SAM" id="MobiDB-lite"/>
    </source>
</evidence>
<protein>
    <submittedName>
        <fullName evidence="2">Uncharacterized protein</fullName>
    </submittedName>
</protein>
<feature type="region of interest" description="Disordered" evidence="1">
    <location>
        <begin position="1"/>
        <end position="32"/>
    </location>
</feature>
<proteinExistence type="predicted"/>
<gene>
    <name evidence="2" type="ORF">G5I_13122</name>
</gene>
<dbReference type="InParanoid" id="F4X463"/>
<dbReference type="AlphaFoldDB" id="F4X463"/>
<name>F4X463_ACREC</name>
<dbReference type="EMBL" id="GL888625">
    <property type="protein sequence ID" value="EGI58787.1"/>
    <property type="molecule type" value="Genomic_DNA"/>
</dbReference>
<feature type="compositionally biased region" description="Acidic residues" evidence="1">
    <location>
        <begin position="1"/>
        <end position="19"/>
    </location>
</feature>
<feature type="compositionally biased region" description="Acidic residues" evidence="1">
    <location>
        <begin position="62"/>
        <end position="79"/>
    </location>
</feature>
<feature type="region of interest" description="Disordered" evidence="1">
    <location>
        <begin position="58"/>
        <end position="101"/>
    </location>
</feature>
<keyword evidence="3" id="KW-1185">Reference proteome</keyword>